<dbReference type="EMBL" id="JAHWLI010000081">
    <property type="protein sequence ID" value="MBW3118473.1"/>
    <property type="molecule type" value="Genomic_DNA"/>
</dbReference>
<evidence type="ECO:0000313" key="1">
    <source>
        <dbReference type="EMBL" id="MBW3118473.1"/>
    </source>
</evidence>
<sequence>MKFFIKNKSINSPLILLISLISFFPMKSMIAAQNGGTMTLTLEGIIDLEHPKAATDPYLVEGRLSGRTSTTYNYIYGSKTQAWTSPDFAIFSISPRSTSCVDEPIVEGGPNATAALQKVPGVNKVGIKLTHASGAYAYIVPSLGFSVKLSGNNNIGSSGFVKESYSGVVFEDVPNLVDRSTKGNRQWKLCYTPPDGTRAPGGYNSKRNVSVYIAGPMQMYAPVPIQPGRYSYSGIPLYVGSYGQDNDQDGVSTLQISTSLNVVRVCSISDVSQDNFTIIAGRETEFFRQSSFKYKCTADNKPIYISAIAREGTVDSANQHKLWFDRTGGNITSNTPYLLALPYAAGSSGSLTCKDEGKAGLLNFANQEETLLGLNSVSNVVQDLNIKWAICLNPNTEIGKYRARVEVSIYTKV</sequence>
<reference evidence="1" key="2">
    <citation type="submission" date="2021-07" db="EMBL/GenBank/DDBJ databases">
        <authorList>
            <person name="Stanton E."/>
        </authorList>
    </citation>
    <scope>NUCLEOTIDE SEQUENCE</scope>
    <source>
        <strain evidence="1">2021EL-01139</strain>
    </source>
</reference>
<comment type="caution">
    <text evidence="2">The sequence shown here is derived from an EMBL/GenBank/DDBJ whole genome shotgun (WGS) entry which is preliminary data.</text>
</comment>
<dbReference type="GeneID" id="92273204"/>
<dbReference type="RefSeq" id="WP_094962855.1">
    <property type="nucleotide sequence ID" value="NZ_AP022371.1"/>
</dbReference>
<evidence type="ECO:0008006" key="4">
    <source>
        <dbReference type="Google" id="ProtNLM"/>
    </source>
</evidence>
<evidence type="ECO:0000313" key="2">
    <source>
        <dbReference type="EMBL" id="OZS72576.1"/>
    </source>
</evidence>
<proteinExistence type="predicted"/>
<name>A0A264VMJ3_PRORE</name>
<dbReference type="EMBL" id="NOWC01000034">
    <property type="protein sequence ID" value="OZS72576.1"/>
    <property type="molecule type" value="Genomic_DNA"/>
</dbReference>
<accession>A0A264VMJ3</accession>
<protein>
    <recommendedName>
        <fullName evidence="4">Fimbrial protein</fullName>
    </recommendedName>
</protein>
<gene>
    <name evidence="2" type="ORF">CHI95_21140</name>
    <name evidence="1" type="ORF">KYI77_18675</name>
</gene>
<dbReference type="AlphaFoldDB" id="A0A264VMJ3"/>
<organism evidence="2 3">
    <name type="scientific">Providencia rettgeri</name>
    <dbReference type="NCBI Taxonomy" id="587"/>
    <lineage>
        <taxon>Bacteria</taxon>
        <taxon>Pseudomonadati</taxon>
        <taxon>Pseudomonadota</taxon>
        <taxon>Gammaproteobacteria</taxon>
        <taxon>Enterobacterales</taxon>
        <taxon>Morganellaceae</taxon>
        <taxon>Providencia</taxon>
    </lineage>
</organism>
<reference evidence="2 3" key="1">
    <citation type="submission" date="2017-07" db="EMBL/GenBank/DDBJ databases">
        <title>blaIMP-27 on transferable plasmids in Proteus mirabilis and Providencia rettgeri.</title>
        <authorList>
            <person name="Potter R."/>
        </authorList>
    </citation>
    <scope>NUCLEOTIDE SEQUENCE [LARGE SCALE GENOMIC DNA]</scope>
    <source>
        <strain evidence="2 3">PR1</strain>
    </source>
</reference>
<evidence type="ECO:0000313" key="3">
    <source>
        <dbReference type="Proteomes" id="UP000216001"/>
    </source>
</evidence>
<dbReference type="Proteomes" id="UP000216001">
    <property type="component" value="Unassembled WGS sequence"/>
</dbReference>
<dbReference type="Proteomes" id="UP001155882">
    <property type="component" value="Unassembled WGS sequence"/>
</dbReference>